<evidence type="ECO:0000313" key="1">
    <source>
        <dbReference type="EMBL" id="CAG7588919.1"/>
    </source>
</evidence>
<reference evidence="1" key="1">
    <citation type="submission" date="2021-06" db="EMBL/GenBank/DDBJ databases">
        <authorList>
            <person name="Nardi T."/>
            <person name="Nardi T."/>
        </authorList>
    </citation>
    <scope>NUCLEOTIDE SEQUENCE</scope>
</reference>
<keyword evidence="2" id="KW-1185">Reference proteome</keyword>
<accession>A0A8S4BV35</accession>
<evidence type="ECO:0000313" key="2">
    <source>
        <dbReference type="Proteomes" id="UP000837675"/>
    </source>
</evidence>
<protein>
    <submittedName>
        <fullName evidence="1">Uncharacterized protein</fullName>
    </submittedName>
</protein>
<organism evidence="1 2">
    <name type="scientific">Hyalomma marginatum</name>
    <dbReference type="NCBI Taxonomy" id="34627"/>
    <lineage>
        <taxon>Eukaryota</taxon>
        <taxon>Metazoa</taxon>
        <taxon>Ecdysozoa</taxon>
        <taxon>Arthropoda</taxon>
        <taxon>Chelicerata</taxon>
        <taxon>Arachnida</taxon>
        <taxon>Acari</taxon>
        <taxon>Parasitiformes</taxon>
        <taxon>Ixodida</taxon>
        <taxon>Ixodoidea</taxon>
        <taxon>Ixodidae</taxon>
        <taxon>Hyalomminae</taxon>
        <taxon>Hyalomma</taxon>
    </lineage>
</organism>
<proteinExistence type="predicted"/>
<dbReference type="EMBL" id="CAJVAF010000015">
    <property type="protein sequence ID" value="CAG7588919.1"/>
    <property type="molecule type" value="Genomic_DNA"/>
</dbReference>
<dbReference type="AlphaFoldDB" id="A0A8S4BV35"/>
<dbReference type="Proteomes" id="UP000837675">
    <property type="component" value="Unassembled WGS sequence"/>
</dbReference>
<name>A0A8S4BV35_9ACAR</name>
<gene>
    <name evidence="1" type="ORF">MHYMCMPASI_00063</name>
</gene>
<sequence length="32" mass="3724">MWAAFLTMHDLLNKDNLPRELDNVILKKALTV</sequence>
<comment type="caution">
    <text evidence="1">The sequence shown here is derived from an EMBL/GenBank/DDBJ whole genome shotgun (WGS) entry which is preliminary data.</text>
</comment>